<dbReference type="EMBL" id="CCKJ01000255">
    <property type="protein sequence ID" value="CDU01647.1"/>
    <property type="molecule type" value="Genomic_DNA"/>
</dbReference>
<evidence type="ECO:0000313" key="1">
    <source>
        <dbReference type="EMBL" id="CDU01647.1"/>
    </source>
</evidence>
<protein>
    <submittedName>
        <fullName evidence="1">Uncharacterized protein</fullName>
    </submittedName>
</protein>
<comment type="caution">
    <text evidence="1">The sequence shown here is derived from an EMBL/GenBank/DDBJ whole genome shotgun (WGS) entry which is preliminary data.</text>
</comment>
<organism evidence="1 2">
    <name type="scientific">Vibrio coralliirubri</name>
    <dbReference type="NCBI Taxonomy" id="1516159"/>
    <lineage>
        <taxon>Bacteria</taxon>
        <taxon>Pseudomonadati</taxon>
        <taxon>Pseudomonadota</taxon>
        <taxon>Gammaproteobacteria</taxon>
        <taxon>Vibrionales</taxon>
        <taxon>Vibrionaceae</taxon>
        <taxon>Vibrio</taxon>
    </lineage>
</organism>
<name>A0AA87C2A9_9VIBR</name>
<reference evidence="1 2" key="1">
    <citation type="submission" date="2014-06" db="EMBL/GenBank/DDBJ databases">
        <authorList>
            <person name="Le Roux F."/>
        </authorList>
    </citation>
    <scope>NUCLEOTIDE SEQUENCE [LARGE SCALE GENOMIC DNA]</scope>
    <source>
        <strain evidence="1 2">J2-31</strain>
    </source>
</reference>
<dbReference type="Proteomes" id="UP000041625">
    <property type="component" value="Unassembled WGS sequence"/>
</dbReference>
<dbReference type="AlphaFoldDB" id="A0AA87C2A9"/>
<gene>
    <name evidence="1" type="ORF">VCR31J2_990002</name>
</gene>
<proteinExistence type="predicted"/>
<evidence type="ECO:0000313" key="2">
    <source>
        <dbReference type="Proteomes" id="UP000041625"/>
    </source>
</evidence>
<accession>A0AA87C2A9</accession>
<sequence>MVLAMKKLEHWYQMTDGFHLIIMTSETDLGISQQVNQMTLLLLYLI</sequence>
<keyword evidence="2" id="KW-1185">Reference proteome</keyword>